<evidence type="ECO:0000313" key="3">
    <source>
        <dbReference type="EMBL" id="MDL2410867.1"/>
    </source>
</evidence>
<dbReference type="RefSeq" id="WP_285884869.1">
    <property type="nucleotide sequence ID" value="NZ_JARFYN010000122.1"/>
</dbReference>
<gene>
    <name evidence="3" type="ORF">PY650_36140</name>
</gene>
<feature type="non-terminal residue" evidence="3">
    <location>
        <position position="332"/>
    </location>
</feature>
<feature type="non-terminal residue" evidence="3">
    <location>
        <position position="1"/>
    </location>
</feature>
<dbReference type="PANTHER" id="PTHR43788:SF6">
    <property type="entry name" value="DNA HELICASE B"/>
    <property type="match status" value="1"/>
</dbReference>
<dbReference type="Pfam" id="PF13604">
    <property type="entry name" value="AAA_30"/>
    <property type="match status" value="1"/>
</dbReference>
<dbReference type="CDD" id="cd17933">
    <property type="entry name" value="DEXSc_RecD-like"/>
    <property type="match status" value="1"/>
</dbReference>
<keyword evidence="1" id="KW-0547">Nucleotide-binding</keyword>
<evidence type="ECO:0000256" key="1">
    <source>
        <dbReference type="ARBA" id="ARBA00022741"/>
    </source>
</evidence>
<keyword evidence="2" id="KW-0067">ATP-binding</keyword>
<comment type="caution">
    <text evidence="3">The sequence shown here is derived from an EMBL/GenBank/DDBJ whole genome shotgun (WGS) entry which is preliminary data.</text>
</comment>
<dbReference type="SUPFAM" id="SSF52540">
    <property type="entry name" value="P-loop containing nucleoside triphosphate hydrolases"/>
    <property type="match status" value="2"/>
</dbReference>
<sequence>RMQQSLSHNVNRHHVDQALRRQDDAIKRATAVSLTDRVDRGDISVAERDRLIEKAGLSQEQRTAVYHLTQACQIAAVVGFAGAGKSTMLAAAREAWERQGYRVHGAALAGKAAEGLEETSGIASRTLASWEYRWQAGKGELGKGDILVIDEAGMVDSRRLARFISEAETRGAKLVLVGDHEQLQAIGAGSPFRAIVERIGAVELSEIRRQRADWQKEASVAFATHRTDVGLTAYADHGAVKFGEDRQNARAALVHDYLSDLETNLSGSRIALAHRRVDVRAINADIRTLLQQRGQLAKGEEEQAALGREVVYQTNDGKRSFAPGDRIVLLEN</sequence>
<organism evidence="3 4">
    <name type="scientific">Rhizobium calliandrae</name>
    <dbReference type="NCBI Taxonomy" id="1312182"/>
    <lineage>
        <taxon>Bacteria</taxon>
        <taxon>Pseudomonadati</taxon>
        <taxon>Pseudomonadota</taxon>
        <taxon>Alphaproteobacteria</taxon>
        <taxon>Hyphomicrobiales</taxon>
        <taxon>Rhizobiaceae</taxon>
        <taxon>Rhizobium/Agrobacterium group</taxon>
        <taxon>Rhizobium</taxon>
    </lineage>
</organism>
<protein>
    <submittedName>
        <fullName evidence="3">AAA family ATPase</fullName>
    </submittedName>
</protein>
<evidence type="ECO:0000313" key="4">
    <source>
        <dbReference type="Proteomes" id="UP001172630"/>
    </source>
</evidence>
<dbReference type="InterPro" id="IPR027417">
    <property type="entry name" value="P-loop_NTPase"/>
</dbReference>
<dbReference type="Gene3D" id="3.40.50.300">
    <property type="entry name" value="P-loop containing nucleotide triphosphate hydrolases"/>
    <property type="match status" value="1"/>
</dbReference>
<proteinExistence type="predicted"/>
<evidence type="ECO:0000256" key="2">
    <source>
        <dbReference type="ARBA" id="ARBA00022840"/>
    </source>
</evidence>
<accession>A0ABT7KRM1</accession>
<dbReference type="EMBL" id="JARFYN010000122">
    <property type="protein sequence ID" value="MDL2410867.1"/>
    <property type="molecule type" value="Genomic_DNA"/>
</dbReference>
<keyword evidence="4" id="KW-1185">Reference proteome</keyword>
<dbReference type="PANTHER" id="PTHR43788">
    <property type="entry name" value="DNA2/NAM7 HELICASE FAMILY MEMBER"/>
    <property type="match status" value="1"/>
</dbReference>
<name>A0ABT7KRM1_9HYPH</name>
<reference evidence="3" key="1">
    <citation type="submission" date="2023-06" db="EMBL/GenBank/DDBJ databases">
        <title>Phylogenetic Diversity of Rhizobium strains.</title>
        <authorList>
            <person name="Moura F.T."/>
            <person name="Helene L.C.F."/>
            <person name="Hungria M."/>
        </authorList>
    </citation>
    <scope>NUCLEOTIDE SEQUENCE</scope>
    <source>
        <strain evidence="3">CCGE524</strain>
    </source>
</reference>
<dbReference type="InterPro" id="IPR050534">
    <property type="entry name" value="Coronavir_polyprotein_1ab"/>
</dbReference>
<dbReference type="Proteomes" id="UP001172630">
    <property type="component" value="Unassembled WGS sequence"/>
</dbReference>